<dbReference type="PANTHER" id="PTHR47696">
    <property type="entry name" value="THAP DOMAIN-CONTAINING PROTEIN 2"/>
    <property type="match status" value="1"/>
</dbReference>
<name>A0A8J5MXJ9_HOMAM</name>
<accession>A0A8J5MXJ9</accession>
<comment type="caution">
    <text evidence="7">The sequence shown here is derived from an EMBL/GenBank/DDBJ whole genome shotgun (WGS) entry which is preliminary data.</text>
</comment>
<sequence length="145" mass="16671">MLSTNLAECVRGCGCDIYPAVIGYSTMPTNCIALGCNERANKKSDPSIKFHQLPKDQCRRQKWVWALRRDNYTPGKQARLCSKHFAAEDFDRTSLFCVRLRENAVPIIFEAFPAHLQERKNNRKPPKLGLFVSLRHLKLQLLLLL</sequence>
<keyword evidence="4 5" id="KW-0238">DNA-binding</keyword>
<protein>
    <submittedName>
        <fullName evidence="7">THAP domain-containing protein 2-like 1</fullName>
    </submittedName>
</protein>
<evidence type="ECO:0000256" key="3">
    <source>
        <dbReference type="ARBA" id="ARBA00022833"/>
    </source>
</evidence>
<keyword evidence="1" id="KW-0479">Metal-binding</keyword>
<evidence type="ECO:0000256" key="4">
    <source>
        <dbReference type="ARBA" id="ARBA00023125"/>
    </source>
</evidence>
<dbReference type="InterPro" id="IPR026521">
    <property type="entry name" value="THAP2"/>
</dbReference>
<keyword evidence="3" id="KW-0862">Zinc</keyword>
<dbReference type="InterPro" id="IPR038441">
    <property type="entry name" value="THAP_Znf_sf"/>
</dbReference>
<dbReference type="SMART" id="SM00692">
    <property type="entry name" value="DM3"/>
    <property type="match status" value="1"/>
</dbReference>
<dbReference type="GO" id="GO:0003677">
    <property type="term" value="F:DNA binding"/>
    <property type="evidence" value="ECO:0007669"/>
    <property type="project" value="UniProtKB-UniRule"/>
</dbReference>
<dbReference type="PROSITE" id="PS50950">
    <property type="entry name" value="ZF_THAP"/>
    <property type="match status" value="1"/>
</dbReference>
<evidence type="ECO:0000256" key="2">
    <source>
        <dbReference type="ARBA" id="ARBA00022771"/>
    </source>
</evidence>
<dbReference type="AlphaFoldDB" id="A0A8J5MXJ9"/>
<evidence type="ECO:0000313" key="8">
    <source>
        <dbReference type="Proteomes" id="UP000747542"/>
    </source>
</evidence>
<dbReference type="Gene3D" id="6.20.210.20">
    <property type="entry name" value="THAP domain"/>
    <property type="match status" value="1"/>
</dbReference>
<dbReference type="EMBL" id="JAHLQT010022185">
    <property type="protein sequence ID" value="KAG7166699.1"/>
    <property type="molecule type" value="Genomic_DNA"/>
</dbReference>
<dbReference type="InterPro" id="IPR006612">
    <property type="entry name" value="THAP_Znf"/>
</dbReference>
<evidence type="ECO:0000313" key="7">
    <source>
        <dbReference type="EMBL" id="KAG7166699.1"/>
    </source>
</evidence>
<feature type="domain" description="THAP-type" evidence="6">
    <location>
        <begin position="27"/>
        <end position="109"/>
    </location>
</feature>
<dbReference type="Pfam" id="PF05485">
    <property type="entry name" value="THAP"/>
    <property type="match status" value="1"/>
</dbReference>
<keyword evidence="8" id="KW-1185">Reference proteome</keyword>
<keyword evidence="2 5" id="KW-0863">Zinc-finger</keyword>
<gene>
    <name evidence="7" type="primary">Thap2-L1</name>
    <name evidence="7" type="ORF">Hamer_G010330</name>
</gene>
<reference evidence="7" key="1">
    <citation type="journal article" date="2021" name="Sci. Adv.">
        <title>The American lobster genome reveals insights on longevity, neural, and immune adaptations.</title>
        <authorList>
            <person name="Polinski J.M."/>
            <person name="Zimin A.V."/>
            <person name="Clark K.F."/>
            <person name="Kohn A.B."/>
            <person name="Sadowski N."/>
            <person name="Timp W."/>
            <person name="Ptitsyn A."/>
            <person name="Khanna P."/>
            <person name="Romanova D.Y."/>
            <person name="Williams P."/>
            <person name="Greenwood S.J."/>
            <person name="Moroz L.L."/>
            <person name="Walt D.R."/>
            <person name="Bodnar A.G."/>
        </authorList>
    </citation>
    <scope>NUCLEOTIDE SEQUENCE</scope>
    <source>
        <strain evidence="7">GMGI-L3</strain>
    </source>
</reference>
<dbReference type="GO" id="GO:0008270">
    <property type="term" value="F:zinc ion binding"/>
    <property type="evidence" value="ECO:0007669"/>
    <property type="project" value="UniProtKB-KW"/>
</dbReference>
<proteinExistence type="predicted"/>
<dbReference type="SMART" id="SM00980">
    <property type="entry name" value="THAP"/>
    <property type="match status" value="1"/>
</dbReference>
<dbReference type="SUPFAM" id="SSF57716">
    <property type="entry name" value="Glucocorticoid receptor-like (DNA-binding domain)"/>
    <property type="match status" value="1"/>
</dbReference>
<evidence type="ECO:0000256" key="1">
    <source>
        <dbReference type="ARBA" id="ARBA00022723"/>
    </source>
</evidence>
<dbReference type="PANTHER" id="PTHR47696:SF1">
    <property type="entry name" value="THAP DOMAIN-CONTAINING PROTEIN 2"/>
    <property type="match status" value="1"/>
</dbReference>
<organism evidence="7 8">
    <name type="scientific">Homarus americanus</name>
    <name type="common">American lobster</name>
    <dbReference type="NCBI Taxonomy" id="6706"/>
    <lineage>
        <taxon>Eukaryota</taxon>
        <taxon>Metazoa</taxon>
        <taxon>Ecdysozoa</taxon>
        <taxon>Arthropoda</taxon>
        <taxon>Crustacea</taxon>
        <taxon>Multicrustacea</taxon>
        <taxon>Malacostraca</taxon>
        <taxon>Eumalacostraca</taxon>
        <taxon>Eucarida</taxon>
        <taxon>Decapoda</taxon>
        <taxon>Pleocyemata</taxon>
        <taxon>Astacidea</taxon>
        <taxon>Nephropoidea</taxon>
        <taxon>Nephropidae</taxon>
        <taxon>Homarus</taxon>
    </lineage>
</organism>
<dbReference type="Proteomes" id="UP000747542">
    <property type="component" value="Unassembled WGS sequence"/>
</dbReference>
<evidence type="ECO:0000256" key="5">
    <source>
        <dbReference type="PROSITE-ProRule" id="PRU00309"/>
    </source>
</evidence>
<evidence type="ECO:0000259" key="6">
    <source>
        <dbReference type="PROSITE" id="PS50950"/>
    </source>
</evidence>